<feature type="transmembrane region" description="Helical" evidence="2">
    <location>
        <begin position="588"/>
        <end position="610"/>
    </location>
</feature>
<evidence type="ECO:0000256" key="2">
    <source>
        <dbReference type="SAM" id="Phobius"/>
    </source>
</evidence>
<feature type="compositionally biased region" description="Low complexity" evidence="1">
    <location>
        <begin position="49"/>
        <end position="60"/>
    </location>
</feature>
<dbReference type="EMBL" id="JBBJCI010000152">
    <property type="protein sequence ID" value="KAK7241784.1"/>
    <property type="molecule type" value="Genomic_DNA"/>
</dbReference>
<feature type="region of interest" description="Disordered" evidence="1">
    <location>
        <begin position="49"/>
        <end position="72"/>
    </location>
</feature>
<proteinExistence type="predicted"/>
<gene>
    <name evidence="4" type="ORF">SO694_0001909</name>
</gene>
<evidence type="ECO:0008006" key="6">
    <source>
        <dbReference type="Google" id="ProtNLM"/>
    </source>
</evidence>
<evidence type="ECO:0000256" key="3">
    <source>
        <dbReference type="SAM" id="SignalP"/>
    </source>
</evidence>
<accession>A0ABR1FZV2</accession>
<organism evidence="4 5">
    <name type="scientific">Aureococcus anophagefferens</name>
    <name type="common">Harmful bloom alga</name>
    <dbReference type="NCBI Taxonomy" id="44056"/>
    <lineage>
        <taxon>Eukaryota</taxon>
        <taxon>Sar</taxon>
        <taxon>Stramenopiles</taxon>
        <taxon>Ochrophyta</taxon>
        <taxon>Pelagophyceae</taxon>
        <taxon>Pelagomonadales</taxon>
        <taxon>Pelagomonadaceae</taxon>
        <taxon>Aureococcus</taxon>
    </lineage>
</organism>
<keyword evidence="2" id="KW-1133">Transmembrane helix</keyword>
<comment type="caution">
    <text evidence="4">The sequence shown here is derived from an EMBL/GenBank/DDBJ whole genome shotgun (WGS) entry which is preliminary data.</text>
</comment>
<feature type="chain" id="PRO_5045359604" description="Letm1 RBD domain-containing protein" evidence="3">
    <location>
        <begin position="19"/>
        <end position="655"/>
    </location>
</feature>
<evidence type="ECO:0000313" key="5">
    <source>
        <dbReference type="Proteomes" id="UP001363151"/>
    </source>
</evidence>
<sequence>MSARRVLLALGLAWTANTFHVTQPPLPRGRWHAAPVAARVASDLGVAEAPAPADEPVAPASPGGAVRPSPAEPVSRTLRLRDSIWARQALDDLVAAEFALRLELSGESNDAASFVDFERLREQLDNRIDELDSGAGSSKIARSDLAALRSRARDTAAALSAAAANSAARAALHLPETAPDDDVDDAAEVDEVEKYRRFWADFRVEFVRRRDAVGELGWYALRGPPKDVAGKNMSAVLYVRQDGSVDWEGALQGAKAATAFSVDLWKRINGVGDDAAETSSAAAPDGARPPFVADSSKDRRERSLLAVAAGAVAATKALVAAREAVDAVVADKGPTSAVGDSVRAAFRVADKQLKVREGDYVAARLELQLERACAALEAALDASTASVDISDRRFVAEFALLDAQLTALSRDAGAVGVAILRPEFEMLGKEIRDFSGRLGVDRFDALSAFYDALVASGEFVDADLLLIFDENQLGRLGTKADGAGESMPTSSLGLLLRNKATGTGPLASSANYLLSSSAALVDNLSQALAAIRVQIRRGFAFYADGSRLLANDVAFCWTLIGRAFSGETLVPRDVRVLRRTLKDLSTTIPFVVILLIPLTPVGHVFVFGAIQRFFPDFFPSCYTERRQNLVKLYASAELDRLPERKKPGADKIFKL</sequence>
<name>A0ABR1FZV2_AURAN</name>
<dbReference type="Proteomes" id="UP001363151">
    <property type="component" value="Unassembled WGS sequence"/>
</dbReference>
<protein>
    <recommendedName>
        <fullName evidence="6">Letm1 RBD domain-containing protein</fullName>
    </recommendedName>
</protein>
<feature type="region of interest" description="Disordered" evidence="1">
    <location>
        <begin position="276"/>
        <end position="296"/>
    </location>
</feature>
<evidence type="ECO:0000313" key="4">
    <source>
        <dbReference type="EMBL" id="KAK7241784.1"/>
    </source>
</evidence>
<keyword evidence="3" id="KW-0732">Signal</keyword>
<keyword evidence="2" id="KW-0812">Transmembrane</keyword>
<keyword evidence="5" id="KW-1185">Reference proteome</keyword>
<keyword evidence="2" id="KW-0472">Membrane</keyword>
<feature type="signal peptide" evidence="3">
    <location>
        <begin position="1"/>
        <end position="18"/>
    </location>
</feature>
<reference evidence="4 5" key="1">
    <citation type="submission" date="2024-03" db="EMBL/GenBank/DDBJ databases">
        <title>Aureococcus anophagefferens CCMP1851 and Kratosvirus quantuckense: Draft genome of a second virus-susceptible host strain in the model system.</title>
        <authorList>
            <person name="Chase E."/>
            <person name="Truchon A.R."/>
            <person name="Schepens W."/>
            <person name="Wilhelm S.W."/>
        </authorList>
    </citation>
    <scope>NUCLEOTIDE SEQUENCE [LARGE SCALE GENOMIC DNA]</scope>
    <source>
        <strain evidence="4 5">CCMP1851</strain>
    </source>
</reference>
<evidence type="ECO:0000256" key="1">
    <source>
        <dbReference type="SAM" id="MobiDB-lite"/>
    </source>
</evidence>